<dbReference type="InterPro" id="IPR024983">
    <property type="entry name" value="CHAT_dom"/>
</dbReference>
<evidence type="ECO:0000313" key="2">
    <source>
        <dbReference type="EMBL" id="PSB00594.1"/>
    </source>
</evidence>
<keyword evidence="3" id="KW-1185">Reference proteome</keyword>
<protein>
    <recommendedName>
        <fullName evidence="1">CHAT domain-containing protein</fullName>
    </recommendedName>
</protein>
<dbReference type="EMBL" id="PVWJ01000184">
    <property type="protein sequence ID" value="PSB00594.1"/>
    <property type="molecule type" value="Genomic_DNA"/>
</dbReference>
<evidence type="ECO:0000259" key="1">
    <source>
        <dbReference type="Pfam" id="PF12770"/>
    </source>
</evidence>
<reference evidence="2 3" key="1">
    <citation type="submission" date="2018-02" db="EMBL/GenBank/DDBJ databases">
        <authorList>
            <person name="Cohen D.B."/>
            <person name="Kent A.D."/>
        </authorList>
    </citation>
    <scope>NUCLEOTIDE SEQUENCE [LARGE SCALE GENOMIC DNA]</scope>
    <source>
        <strain evidence="2 3">CCAP 1448/3</strain>
    </source>
</reference>
<proteinExistence type="predicted"/>
<gene>
    <name evidence="2" type="ORF">C7B64_22695</name>
</gene>
<organism evidence="2 3">
    <name type="scientific">Merismopedia glauca CCAP 1448/3</name>
    <dbReference type="NCBI Taxonomy" id="1296344"/>
    <lineage>
        <taxon>Bacteria</taxon>
        <taxon>Bacillati</taxon>
        <taxon>Cyanobacteriota</taxon>
        <taxon>Cyanophyceae</taxon>
        <taxon>Synechococcales</taxon>
        <taxon>Merismopediaceae</taxon>
        <taxon>Merismopedia</taxon>
    </lineage>
</organism>
<dbReference type="Pfam" id="PF13374">
    <property type="entry name" value="TPR_10"/>
    <property type="match status" value="3"/>
</dbReference>
<dbReference type="RefSeq" id="WP_106291681.1">
    <property type="nucleotide sequence ID" value="NZ_CAWNTC010000232.1"/>
</dbReference>
<reference evidence="2 3" key="2">
    <citation type="submission" date="2018-03" db="EMBL/GenBank/DDBJ databases">
        <title>The ancient ancestry and fast evolution of plastids.</title>
        <authorList>
            <person name="Moore K.R."/>
            <person name="Magnabosco C."/>
            <person name="Momper L."/>
            <person name="Gold D.A."/>
            <person name="Bosak T."/>
            <person name="Fournier G.P."/>
        </authorList>
    </citation>
    <scope>NUCLEOTIDE SEQUENCE [LARGE SCALE GENOMIC DNA]</scope>
    <source>
        <strain evidence="2 3">CCAP 1448/3</strain>
    </source>
</reference>
<feature type="domain" description="CHAT" evidence="1">
    <location>
        <begin position="801"/>
        <end position="1094"/>
    </location>
</feature>
<sequence>MNSQEKSNISEERLQSYLDLIHSLLQCSIGEENQILQAREDLLDRDLVSTINSVANHLEANGQKDSSDFLMSLAEQLLKIIDNHNILLPKCESAEDYERFLIQLLQIIAESQSNTQAIYSFLEKNLDKIDDTLGNILETWGLAMLESNSDEEAAFIASVIGEFSNLIQQFPSGDRATNIDLAIRGYQIILTFRTYEKVPLTWAAIQNNLSSAYFNRLRGNIAENLEKAIDCCQNALKVYTRDSFPIDWAMVCLNLGIVFDKRIKGHRAENLEQAIDFCKAALEVYRQPNFPVYWASVQNSLGNAYSQRTKGDRSKNLDLSIACYQSALTVYTQAEFPIQWLVTQNNLASAYSQRILGKRAENIEQAIAGYQMALQVRTQTDFPVTDFPVYYWAMTQNNLANTYANRIRGDQAENLERAIESYQNALTIYTQTAFPENWAATQNNLANAYENRIKGDKAENIERAIAGYQMALQVRTQTDFPISWAATQNNLANAYANRIRGDQAKNLERAIESYQNALRIRTPLSLPLECLQTAGNLGNLSFAKGNWQFAIESYSLAIEALQLIRIASLNDERRQEIVAESFQIYENIILAYIKSSNYEKALEYVERSRSQHLVDLMASNALYQTEEMPAQVQQYLETYKYLQEKIDRLRSSSQNQENIYLETPEPSSLPVDILFDNLAEIIDLEAEKQLIWQKIRSLDPVLIGQIQVQHLNYCEIQSLINDSRTAILDFYTSADDTYVFIVKKDLLDLYTLRGKGRDNLQTWLLDKWLLTYLDNREEWLNNLTELLRELSIRLEIEDLINSNLEEIEQLIIVPHLYLHLIPFSSLFVGVSSEQNLIDKFTIQYISSCHILKLCQERPSRVQTDMMGIIEDPNNDLIATRLEGDMIAKIYNVPDSNHLKGREQATVMNCQELAKKNNILHFSCHGFHRFDNPLESQLLLSNGNLTVGELLTLRFTNLQEVFLSACETGISNIEITDDILNIGTAFLCAGAKNVISTLWAVNDVASALLSIFYYQNKRQGINSIKSLKQSQLKLRSLSGNELTVYWQQIEHIVQKLDDDNQLVNLEKFKQYIALLCQQEYPFASPYYWAGFIYQGANLSSTP</sequence>
<dbReference type="PANTHER" id="PTHR10098:SF108">
    <property type="entry name" value="TETRATRICOPEPTIDE REPEAT PROTEIN 28"/>
    <property type="match status" value="1"/>
</dbReference>
<comment type="caution">
    <text evidence="2">The sequence shown here is derived from an EMBL/GenBank/DDBJ whole genome shotgun (WGS) entry which is preliminary data.</text>
</comment>
<evidence type="ECO:0000313" key="3">
    <source>
        <dbReference type="Proteomes" id="UP000238762"/>
    </source>
</evidence>
<dbReference type="OrthoDB" id="530069at2"/>
<dbReference type="Gene3D" id="1.25.40.10">
    <property type="entry name" value="Tetratricopeptide repeat domain"/>
    <property type="match status" value="4"/>
</dbReference>
<accession>A0A2T1BXD9</accession>
<dbReference type="Proteomes" id="UP000238762">
    <property type="component" value="Unassembled WGS sequence"/>
</dbReference>
<dbReference type="PANTHER" id="PTHR10098">
    <property type="entry name" value="RAPSYN-RELATED"/>
    <property type="match status" value="1"/>
</dbReference>
<dbReference type="Pfam" id="PF12770">
    <property type="entry name" value="CHAT"/>
    <property type="match status" value="1"/>
</dbReference>
<name>A0A2T1BXD9_9CYAN</name>
<dbReference type="InterPro" id="IPR019734">
    <property type="entry name" value="TPR_rpt"/>
</dbReference>
<dbReference type="SMART" id="SM00028">
    <property type="entry name" value="TPR"/>
    <property type="match status" value="8"/>
</dbReference>
<dbReference type="SUPFAM" id="SSF48452">
    <property type="entry name" value="TPR-like"/>
    <property type="match status" value="2"/>
</dbReference>
<dbReference type="AlphaFoldDB" id="A0A2T1BXD9"/>
<dbReference type="InterPro" id="IPR011990">
    <property type="entry name" value="TPR-like_helical_dom_sf"/>
</dbReference>